<accession>A0AAV3PLY4</accession>
<protein>
    <recommendedName>
        <fullName evidence="4">DUF4283 domain-containing protein</fullName>
    </recommendedName>
</protein>
<evidence type="ECO:0000256" key="1">
    <source>
        <dbReference type="SAM" id="MobiDB-lite"/>
    </source>
</evidence>
<evidence type="ECO:0008006" key="4">
    <source>
        <dbReference type="Google" id="ProtNLM"/>
    </source>
</evidence>
<dbReference type="PANTHER" id="PTHR31286">
    <property type="entry name" value="GLYCINE-RICH CELL WALL STRUCTURAL PROTEIN 1.8-LIKE"/>
    <property type="match status" value="1"/>
</dbReference>
<dbReference type="EMBL" id="BAABME010001951">
    <property type="protein sequence ID" value="GAA0152273.1"/>
    <property type="molecule type" value="Genomic_DNA"/>
</dbReference>
<reference evidence="2 3" key="1">
    <citation type="submission" date="2024-01" db="EMBL/GenBank/DDBJ databases">
        <title>The complete chloroplast genome sequence of Lithospermum erythrorhizon: insights into the phylogenetic relationship among Boraginaceae species and the maternal lineages of purple gromwells.</title>
        <authorList>
            <person name="Okada T."/>
            <person name="Watanabe K."/>
        </authorList>
    </citation>
    <scope>NUCLEOTIDE SEQUENCE [LARGE SCALE GENOMIC DNA]</scope>
</reference>
<dbReference type="PANTHER" id="PTHR31286:SF168">
    <property type="entry name" value="DUF4283 DOMAIN-CONTAINING PROTEIN"/>
    <property type="match status" value="1"/>
</dbReference>
<feature type="compositionally biased region" description="Acidic residues" evidence="1">
    <location>
        <begin position="297"/>
        <end position="314"/>
    </location>
</feature>
<evidence type="ECO:0000313" key="3">
    <source>
        <dbReference type="Proteomes" id="UP001454036"/>
    </source>
</evidence>
<organism evidence="2 3">
    <name type="scientific">Lithospermum erythrorhizon</name>
    <name type="common">Purple gromwell</name>
    <name type="synonym">Lithospermum officinale var. erythrorhizon</name>
    <dbReference type="NCBI Taxonomy" id="34254"/>
    <lineage>
        <taxon>Eukaryota</taxon>
        <taxon>Viridiplantae</taxon>
        <taxon>Streptophyta</taxon>
        <taxon>Embryophyta</taxon>
        <taxon>Tracheophyta</taxon>
        <taxon>Spermatophyta</taxon>
        <taxon>Magnoliopsida</taxon>
        <taxon>eudicotyledons</taxon>
        <taxon>Gunneridae</taxon>
        <taxon>Pentapetalae</taxon>
        <taxon>asterids</taxon>
        <taxon>lamiids</taxon>
        <taxon>Boraginales</taxon>
        <taxon>Boraginaceae</taxon>
        <taxon>Boraginoideae</taxon>
        <taxon>Lithospermeae</taxon>
        <taxon>Lithospermum</taxon>
    </lineage>
</organism>
<proteinExistence type="predicted"/>
<sequence>MSTPMAGLGELVKRDVCHVSTMRDDVPSMDFSTPVVDGGYGGGSKVVVGDGEEVPKTASSKRKKGQGKRSNLFEAIGHKGILIGLRLSAWNNDRRRVLDGQDDCSEGTYMVYGKVLSLRVLLDGFTHDDATFLKVPLWVKFPSLPQRCWTKSDFGKIDSMIGNPICPDQITWDRSRTSYERLLVMVDISQKPVTLFNVNLLLAERISQKVEYELFPGFCCHCRTYDHNFFCCELLNPPVVDVGLEPPIVPDDDQAAREDVLVEVLYWEVAGFVREGLSYSETVFSNLDPVGDIIGDNADEAEDSGEELGPDDDEARVSEGVH</sequence>
<dbReference type="Proteomes" id="UP001454036">
    <property type="component" value="Unassembled WGS sequence"/>
</dbReference>
<feature type="region of interest" description="Disordered" evidence="1">
    <location>
        <begin position="295"/>
        <end position="322"/>
    </location>
</feature>
<evidence type="ECO:0000313" key="2">
    <source>
        <dbReference type="EMBL" id="GAA0152273.1"/>
    </source>
</evidence>
<keyword evidence="3" id="KW-1185">Reference proteome</keyword>
<name>A0AAV3PLY4_LITER</name>
<gene>
    <name evidence="2" type="ORF">LIER_10792</name>
</gene>
<dbReference type="AlphaFoldDB" id="A0AAV3PLY4"/>
<comment type="caution">
    <text evidence="2">The sequence shown here is derived from an EMBL/GenBank/DDBJ whole genome shotgun (WGS) entry which is preliminary data.</text>
</comment>
<dbReference type="InterPro" id="IPR040256">
    <property type="entry name" value="At4g02000-like"/>
</dbReference>